<accession>A0ABU1G1V2</accession>
<name>A0ABU1G1V2_9GAMM</name>
<keyword evidence="2" id="KW-1185">Reference proteome</keyword>
<reference evidence="1 2" key="1">
    <citation type="submission" date="2023-04" db="EMBL/GenBank/DDBJ databases">
        <title>A long-awaited taxogenomic arrangement of the family Halomonadaceae.</title>
        <authorList>
            <person name="De La Haba R."/>
            <person name="Chuvochina M."/>
            <person name="Wittouck S."/>
            <person name="Arahal D.R."/>
            <person name="Sanchez-Porro C."/>
            <person name="Hugenholtz P."/>
            <person name="Ventosa A."/>
        </authorList>
    </citation>
    <scope>NUCLEOTIDE SEQUENCE [LARGE SCALE GENOMIC DNA]</scope>
    <source>
        <strain evidence="1 2">DSM 23530</strain>
    </source>
</reference>
<dbReference type="InterPro" id="IPR011250">
    <property type="entry name" value="OMP/PagP_B-barrel"/>
</dbReference>
<dbReference type="RefSeq" id="WP_309652151.1">
    <property type="nucleotide sequence ID" value="NZ_JARWAK010000004.1"/>
</dbReference>
<dbReference type="SUPFAM" id="SSF56925">
    <property type="entry name" value="OMPA-like"/>
    <property type="match status" value="1"/>
</dbReference>
<comment type="caution">
    <text evidence="1">The sequence shown here is derived from an EMBL/GenBank/DDBJ whole genome shotgun (WGS) entry which is preliminary data.</text>
</comment>
<protein>
    <submittedName>
        <fullName evidence="1">Transporter</fullName>
    </submittedName>
</protein>
<gene>
    <name evidence="1" type="ORF">QC818_07105</name>
</gene>
<evidence type="ECO:0000313" key="2">
    <source>
        <dbReference type="Proteomes" id="UP001264519"/>
    </source>
</evidence>
<sequence>MLTPKGRLVIEPEFQYSHASVNRLTFRGVEILNTLQIGVLAAEDIDRDTYTASVTGRLGVTDRLELELKVPYLYRDDSQIATVDVDQENQFDVPNNRDGNGLGDIEAALHYQINTPPPGSPYFVGNLRYKSTTGEGPFDVDRDSDGIEQELPTGSGFHSIEPSLTMLLPSAPAVYFANIGYLFNLEDDVGERVGDFVIDEVDPGDAVRISLGMAYSINPRSSFTLGYKNDFIEETDTTFTDLDNGNTTTQGSRSLNVGSMLLGWSYQFNQDSALNLNLEFGITEDAPDTTLTLRMPIGLNVF</sequence>
<evidence type="ECO:0000313" key="1">
    <source>
        <dbReference type="EMBL" id="MDR5866553.1"/>
    </source>
</evidence>
<dbReference type="Proteomes" id="UP001264519">
    <property type="component" value="Unassembled WGS sequence"/>
</dbReference>
<dbReference type="EMBL" id="JARWAK010000004">
    <property type="protein sequence ID" value="MDR5866553.1"/>
    <property type="molecule type" value="Genomic_DNA"/>
</dbReference>
<organism evidence="1 2">
    <name type="scientific">Halomonas koreensis</name>
    <dbReference type="NCBI Taxonomy" id="245385"/>
    <lineage>
        <taxon>Bacteria</taxon>
        <taxon>Pseudomonadati</taxon>
        <taxon>Pseudomonadota</taxon>
        <taxon>Gammaproteobacteria</taxon>
        <taxon>Oceanospirillales</taxon>
        <taxon>Halomonadaceae</taxon>
        <taxon>Halomonas</taxon>
    </lineage>
</organism>
<proteinExistence type="predicted"/>